<keyword evidence="5" id="KW-0204">Cytolysis</keyword>
<proteinExistence type="inferred from homology"/>
<protein>
    <submittedName>
        <fullName evidence="12">Perforin-1-like isoform X1</fullName>
    </submittedName>
</protein>
<feature type="domain" description="C2" evidence="9">
    <location>
        <begin position="398"/>
        <end position="512"/>
    </location>
</feature>
<dbReference type="Pfam" id="PF00168">
    <property type="entry name" value="C2"/>
    <property type="match status" value="1"/>
</dbReference>
<dbReference type="KEGG" id="caua:113107514"/>
<comment type="similarity">
    <text evidence="3">Belongs to the complement C6/C7/C8/C9 family.</text>
</comment>
<evidence type="ECO:0000256" key="8">
    <source>
        <dbReference type="SAM" id="SignalP"/>
    </source>
</evidence>
<dbReference type="GO" id="GO:0022829">
    <property type="term" value="F:wide pore channel activity"/>
    <property type="evidence" value="ECO:0007669"/>
    <property type="project" value="TreeGrafter"/>
</dbReference>
<evidence type="ECO:0000256" key="5">
    <source>
        <dbReference type="ARBA" id="ARBA00022852"/>
    </source>
</evidence>
<keyword evidence="6" id="KW-0472">Membrane</keyword>
<dbReference type="PROSITE" id="PS50004">
    <property type="entry name" value="C2"/>
    <property type="match status" value="1"/>
</dbReference>
<comment type="subcellular location">
    <subcellularLocation>
        <location evidence="1">Membrane</location>
    </subcellularLocation>
    <subcellularLocation>
        <location evidence="2">Secreted</location>
    </subcellularLocation>
</comment>
<dbReference type="PANTHER" id="PTHR46096">
    <property type="entry name" value="PERFORIN-1"/>
    <property type="match status" value="1"/>
</dbReference>
<dbReference type="GO" id="GO:0001771">
    <property type="term" value="P:immunological synapse formation"/>
    <property type="evidence" value="ECO:0007669"/>
    <property type="project" value="TreeGrafter"/>
</dbReference>
<evidence type="ECO:0000313" key="11">
    <source>
        <dbReference type="Proteomes" id="UP000515129"/>
    </source>
</evidence>
<evidence type="ECO:0000256" key="6">
    <source>
        <dbReference type="ARBA" id="ARBA00023136"/>
    </source>
</evidence>
<dbReference type="GO" id="GO:0005576">
    <property type="term" value="C:extracellular region"/>
    <property type="evidence" value="ECO:0007669"/>
    <property type="project" value="UniProtKB-SubCell"/>
</dbReference>
<dbReference type="PROSITE" id="PS00279">
    <property type="entry name" value="MACPF_1"/>
    <property type="match status" value="1"/>
</dbReference>
<gene>
    <name evidence="12" type="primary">LOC113107514</name>
</gene>
<dbReference type="OrthoDB" id="1366754at2759"/>
<dbReference type="InterPro" id="IPR052784">
    <property type="entry name" value="Perforin-1_pore-forming"/>
</dbReference>
<dbReference type="Pfam" id="PF01823">
    <property type="entry name" value="MACPF"/>
    <property type="match status" value="1"/>
</dbReference>
<keyword evidence="11" id="KW-1185">Reference proteome</keyword>
<name>A0A6P6PXP5_CARAU</name>
<dbReference type="AlphaFoldDB" id="A0A6P6PXP5"/>
<dbReference type="InterPro" id="IPR035892">
    <property type="entry name" value="C2_domain_sf"/>
</dbReference>
<evidence type="ECO:0000313" key="12">
    <source>
        <dbReference type="RefSeq" id="XP_026125874.1"/>
    </source>
</evidence>
<dbReference type="SUPFAM" id="SSF49562">
    <property type="entry name" value="C2 domain (Calcium/lipid-binding domain, CaLB)"/>
    <property type="match status" value="1"/>
</dbReference>
<dbReference type="Gene3D" id="2.60.40.150">
    <property type="entry name" value="C2 domain"/>
    <property type="match status" value="1"/>
</dbReference>
<reference evidence="12" key="1">
    <citation type="submission" date="2025-08" db="UniProtKB">
        <authorList>
            <consortium name="RefSeq"/>
        </authorList>
    </citation>
    <scope>IDENTIFICATION</scope>
    <source>
        <strain evidence="12">Wakin</strain>
        <tissue evidence="12">Muscle</tissue>
    </source>
</reference>
<dbReference type="GO" id="GO:0016020">
    <property type="term" value="C:membrane"/>
    <property type="evidence" value="ECO:0007669"/>
    <property type="project" value="UniProtKB-SubCell"/>
</dbReference>
<evidence type="ECO:0000256" key="7">
    <source>
        <dbReference type="ARBA" id="ARBA00023157"/>
    </source>
</evidence>
<sequence>MKATLDIIMETNHCVFHVFLCISLILTHWHKGSACHTGSQVECEKAPFVPGYNLAGEGFDVVRMRRKGAFLINVKSHMDNGTCTVCKNRFQGGQMQKLPSAVLDWRPFSRCSKQLSSALHHSVDSLMKSSTSLINNNWEMDLSLDNIGKAIFGGSRSDIAKFAQSQNAMDKATFALHELSCTYYSRNLLTDDSLLFICSYRVTDHPELSTEFSKHLQRLPTQYDEETKPLYRRTIDTYGTHYIRQVHLGGRVRRATAFRTCLATLKGFSETDIKNCLNIELKMTLGFLPANASLSNKCSQILKDNLSMGFYQGFMTHKIEVLGGEKYFPDLVLNKSPAESYSDWMMSLHDNPEVISYAIFPLHHLVADPEVSVNLKRAVTAYIEENRLSVNHKEDQGCSQTPNLDHNCCPMRAGRGKLEVFVQRAAGLKADLFTRTDGYVKVWYNLMYEETEVVMDNNDPEWNTSYDFGSVEFGHELIFEVWDIDVIYNDMVGRCVVSPERGTHSHSCKLKRGILYFTYNAFCDAHLTGPRCSRYSPKT</sequence>
<dbReference type="GO" id="GO:0001913">
    <property type="term" value="P:T cell mediated cytotoxicity"/>
    <property type="evidence" value="ECO:0007669"/>
    <property type="project" value="TreeGrafter"/>
</dbReference>
<dbReference type="GO" id="GO:0051607">
    <property type="term" value="P:defense response to virus"/>
    <property type="evidence" value="ECO:0007669"/>
    <property type="project" value="TreeGrafter"/>
</dbReference>
<keyword evidence="4" id="KW-0964">Secreted</keyword>
<feature type="signal peptide" evidence="8">
    <location>
        <begin position="1"/>
        <end position="34"/>
    </location>
</feature>
<evidence type="ECO:0000256" key="2">
    <source>
        <dbReference type="ARBA" id="ARBA00004613"/>
    </source>
</evidence>
<feature type="domain" description="MACPF" evidence="10">
    <location>
        <begin position="39"/>
        <end position="397"/>
    </location>
</feature>
<feature type="chain" id="PRO_5028295795" evidence="8">
    <location>
        <begin position="35"/>
        <end position="539"/>
    </location>
</feature>
<dbReference type="PROSITE" id="PS51412">
    <property type="entry name" value="MACPF_2"/>
    <property type="match status" value="1"/>
</dbReference>
<dbReference type="InterPro" id="IPR020864">
    <property type="entry name" value="MACPF"/>
</dbReference>
<dbReference type="PANTHER" id="PTHR46096:SF1">
    <property type="entry name" value="PERFORIN 1.5"/>
    <property type="match status" value="1"/>
</dbReference>
<dbReference type="SMART" id="SM00239">
    <property type="entry name" value="C2"/>
    <property type="match status" value="1"/>
</dbReference>
<dbReference type="Proteomes" id="UP000515129">
    <property type="component" value="Chromosome 8"/>
</dbReference>
<evidence type="ECO:0000256" key="1">
    <source>
        <dbReference type="ARBA" id="ARBA00004370"/>
    </source>
</evidence>
<evidence type="ECO:0000256" key="3">
    <source>
        <dbReference type="ARBA" id="ARBA00009214"/>
    </source>
</evidence>
<dbReference type="GO" id="GO:0031640">
    <property type="term" value="P:killing of cells of another organism"/>
    <property type="evidence" value="ECO:0007669"/>
    <property type="project" value="UniProtKB-KW"/>
</dbReference>
<evidence type="ECO:0000259" key="10">
    <source>
        <dbReference type="PROSITE" id="PS51412"/>
    </source>
</evidence>
<dbReference type="RefSeq" id="XP_026125874.1">
    <property type="nucleotide sequence ID" value="XM_026270089.1"/>
</dbReference>
<dbReference type="InterPro" id="IPR000008">
    <property type="entry name" value="C2_dom"/>
</dbReference>
<organism evidence="11 12">
    <name type="scientific">Carassius auratus</name>
    <name type="common">Goldfish</name>
    <dbReference type="NCBI Taxonomy" id="7957"/>
    <lineage>
        <taxon>Eukaryota</taxon>
        <taxon>Metazoa</taxon>
        <taxon>Chordata</taxon>
        <taxon>Craniata</taxon>
        <taxon>Vertebrata</taxon>
        <taxon>Euteleostomi</taxon>
        <taxon>Actinopterygii</taxon>
        <taxon>Neopterygii</taxon>
        <taxon>Teleostei</taxon>
        <taxon>Ostariophysi</taxon>
        <taxon>Cypriniformes</taxon>
        <taxon>Cyprinidae</taxon>
        <taxon>Cyprininae</taxon>
        <taxon>Carassius</taxon>
    </lineage>
</organism>
<accession>A0A6P6PXP5</accession>
<dbReference type="GeneID" id="113107514"/>
<evidence type="ECO:0000259" key="9">
    <source>
        <dbReference type="PROSITE" id="PS50004"/>
    </source>
</evidence>
<keyword evidence="7" id="KW-1015">Disulfide bond</keyword>
<evidence type="ECO:0000256" key="4">
    <source>
        <dbReference type="ARBA" id="ARBA00022525"/>
    </source>
</evidence>
<dbReference type="SMART" id="SM00457">
    <property type="entry name" value="MACPF"/>
    <property type="match status" value="1"/>
</dbReference>
<dbReference type="InterPro" id="IPR020863">
    <property type="entry name" value="MACPF_CS"/>
</dbReference>
<keyword evidence="8" id="KW-0732">Signal</keyword>